<dbReference type="InterPro" id="IPR006059">
    <property type="entry name" value="SBP"/>
</dbReference>
<evidence type="ECO:0000256" key="3">
    <source>
        <dbReference type="ARBA" id="ARBA00022597"/>
    </source>
</evidence>
<reference evidence="6" key="1">
    <citation type="journal article" date="2020" name="mSystems">
        <title>Genome- and Community-Level Interaction Insights into Carbon Utilization and Element Cycling Functions of Hydrothermarchaeota in Hydrothermal Sediment.</title>
        <authorList>
            <person name="Zhou Z."/>
            <person name="Liu Y."/>
            <person name="Xu W."/>
            <person name="Pan J."/>
            <person name="Luo Z.H."/>
            <person name="Li M."/>
        </authorList>
    </citation>
    <scope>NUCLEOTIDE SEQUENCE [LARGE SCALE GENOMIC DNA]</scope>
    <source>
        <strain evidence="6">SpSt-381</strain>
    </source>
</reference>
<feature type="signal peptide" evidence="5">
    <location>
        <begin position="1"/>
        <end position="28"/>
    </location>
</feature>
<keyword evidence="4 5" id="KW-0732">Signal</keyword>
<dbReference type="InterPro" id="IPR006060">
    <property type="entry name" value="Maltose/Cyclodextrin-bd"/>
</dbReference>
<dbReference type="PRINTS" id="PR00181">
    <property type="entry name" value="MALTOSEBP"/>
</dbReference>
<keyword evidence="3" id="KW-0762">Sugar transport</keyword>
<name>A0A832I176_UNCEI</name>
<dbReference type="Gene3D" id="3.40.190.10">
    <property type="entry name" value="Periplasmic binding protein-like II"/>
    <property type="match status" value="2"/>
</dbReference>
<keyword evidence="2" id="KW-0813">Transport</keyword>
<dbReference type="PANTHER" id="PTHR30061">
    <property type="entry name" value="MALTOSE-BINDING PERIPLASMIC PROTEIN"/>
    <property type="match status" value="1"/>
</dbReference>
<dbReference type="Pfam" id="PF13416">
    <property type="entry name" value="SBP_bac_8"/>
    <property type="match status" value="1"/>
</dbReference>
<dbReference type="EMBL" id="DSQF01000012">
    <property type="protein sequence ID" value="HGZ43157.1"/>
    <property type="molecule type" value="Genomic_DNA"/>
</dbReference>
<organism evidence="6">
    <name type="scientific">Eiseniibacteriota bacterium</name>
    <dbReference type="NCBI Taxonomy" id="2212470"/>
    <lineage>
        <taxon>Bacteria</taxon>
        <taxon>Candidatus Eiseniibacteriota</taxon>
    </lineage>
</organism>
<dbReference type="GO" id="GO:0042956">
    <property type="term" value="P:maltodextrin transmembrane transport"/>
    <property type="evidence" value="ECO:0007669"/>
    <property type="project" value="TreeGrafter"/>
</dbReference>
<comment type="caution">
    <text evidence="6">The sequence shown here is derived from an EMBL/GenBank/DDBJ whole genome shotgun (WGS) entry which is preliminary data.</text>
</comment>
<evidence type="ECO:0000256" key="5">
    <source>
        <dbReference type="SAM" id="SignalP"/>
    </source>
</evidence>
<dbReference type="GO" id="GO:0015768">
    <property type="term" value="P:maltose transport"/>
    <property type="evidence" value="ECO:0007669"/>
    <property type="project" value="TreeGrafter"/>
</dbReference>
<accession>A0A832I176</accession>
<dbReference type="GO" id="GO:0055052">
    <property type="term" value="C:ATP-binding cassette (ABC) transporter complex, substrate-binding subunit-containing"/>
    <property type="evidence" value="ECO:0007669"/>
    <property type="project" value="TreeGrafter"/>
</dbReference>
<dbReference type="GO" id="GO:0015144">
    <property type="term" value="F:carbohydrate transmembrane transporter activity"/>
    <property type="evidence" value="ECO:0007669"/>
    <property type="project" value="InterPro"/>
</dbReference>
<evidence type="ECO:0000256" key="2">
    <source>
        <dbReference type="ARBA" id="ARBA00022448"/>
    </source>
</evidence>
<gene>
    <name evidence="6" type="ORF">ENR23_06990</name>
</gene>
<dbReference type="AlphaFoldDB" id="A0A832I176"/>
<feature type="chain" id="PRO_5032578101" evidence="5">
    <location>
        <begin position="29"/>
        <end position="413"/>
    </location>
</feature>
<sequence length="413" mass="44986">MRHGLRAATLVAALLGVCVAGCGGPRQAQGPARITLWTQMDPEERARFEENLDAFRAAHPGVEIEYVPYDTENLRQQFQTAAAAGGGPQIIFGPSDQVGPLSLIGVIRPLDEVMPAGFFDRFVPQALDTLGGHLWAAPDQVGNHLTLVYNRALVPEPPETWDEFMALARRLTRPAGGGQPARYGFAMNVMEPYWLVPFLAGYGGWVMDADRNPTLDTPAMRQALALLADLKNRSGVMPRESDYQVAETLFKEGQAAMIVNGPWSWSAYRKAGIDVGVAPIPRLPNGAWAAPMTASKGYSINANVPDAELPRVVELVEFLTSAEAQRRRAVELGTLPSHADAYADSAIANDPTLQASRRAFALGRRMPVVPEMRVLWDVMRPGLQQVMAGARTPEEAAREMQAQAVQQIAGMRR</sequence>
<evidence type="ECO:0000256" key="1">
    <source>
        <dbReference type="ARBA" id="ARBA00008520"/>
    </source>
</evidence>
<dbReference type="SUPFAM" id="SSF53850">
    <property type="entry name" value="Periplasmic binding protein-like II"/>
    <property type="match status" value="1"/>
</dbReference>
<comment type="similarity">
    <text evidence="1">Belongs to the bacterial solute-binding protein 1 family.</text>
</comment>
<protein>
    <submittedName>
        <fullName evidence="6">Extracellular solute-binding protein</fullName>
    </submittedName>
</protein>
<dbReference type="PANTHER" id="PTHR30061:SF50">
    <property type="entry name" value="MALTOSE_MALTODEXTRIN-BINDING PERIPLASMIC PROTEIN"/>
    <property type="match status" value="1"/>
</dbReference>
<evidence type="ECO:0000313" key="6">
    <source>
        <dbReference type="EMBL" id="HGZ43157.1"/>
    </source>
</evidence>
<evidence type="ECO:0000256" key="4">
    <source>
        <dbReference type="ARBA" id="ARBA00022729"/>
    </source>
</evidence>
<dbReference type="GO" id="GO:1901982">
    <property type="term" value="F:maltose binding"/>
    <property type="evidence" value="ECO:0007669"/>
    <property type="project" value="TreeGrafter"/>
</dbReference>
<proteinExistence type="inferred from homology"/>